<evidence type="ECO:0000313" key="1">
    <source>
        <dbReference type="EMBL" id="CAD9181154.1"/>
    </source>
</evidence>
<sequence>MSLPPWIMTGAGWVGTLLRSSKTVAVEARRETPFAFVSTAGMSTFAASAAGRTAAAWATGAATAFDSPTVAVSLATCAEAKLATAKRMRALHLNAISTSRRWRSGFFGAGEVS</sequence>
<accession>A0A7S1WQH1</accession>
<dbReference type="AlphaFoldDB" id="A0A7S1WQH1"/>
<reference evidence="1" key="1">
    <citation type="submission" date="2021-01" db="EMBL/GenBank/DDBJ databases">
        <authorList>
            <person name="Corre E."/>
            <person name="Pelletier E."/>
            <person name="Niang G."/>
            <person name="Scheremetjew M."/>
            <person name="Finn R."/>
            <person name="Kale V."/>
            <person name="Holt S."/>
            <person name="Cochrane G."/>
            <person name="Meng A."/>
            <person name="Brown T."/>
            <person name="Cohen L."/>
        </authorList>
    </citation>
    <scope>NUCLEOTIDE SEQUENCE</scope>
    <source>
        <strain evidence="1">OF101</strain>
    </source>
</reference>
<dbReference type="EMBL" id="HBGE01097302">
    <property type="protein sequence ID" value="CAD9181154.1"/>
    <property type="molecule type" value="Transcribed_RNA"/>
</dbReference>
<protein>
    <submittedName>
        <fullName evidence="1">Uncharacterized protein</fullName>
    </submittedName>
</protein>
<organism evidence="1">
    <name type="scientific">Alexandrium catenella</name>
    <name type="common">Red tide dinoflagellate</name>
    <name type="synonym">Gonyaulax catenella</name>
    <dbReference type="NCBI Taxonomy" id="2925"/>
    <lineage>
        <taxon>Eukaryota</taxon>
        <taxon>Sar</taxon>
        <taxon>Alveolata</taxon>
        <taxon>Dinophyceae</taxon>
        <taxon>Gonyaulacales</taxon>
        <taxon>Pyrocystaceae</taxon>
        <taxon>Alexandrium</taxon>
    </lineage>
</organism>
<name>A0A7S1WQH1_ALECA</name>
<proteinExistence type="predicted"/>
<gene>
    <name evidence="1" type="ORF">ACAT0790_LOCUS57926</name>
</gene>